<sequence length="105" mass="12263">EELLYFPKPMEQTKGTGDHRHHVGYVKKLIENFKTRFDNFMLGKQVLLCIDNPFLVRNMREFSAETRQIFPWAKAASLPSEFMTSRKTLHSKGLGETFSPSGKRW</sequence>
<reference evidence="1 2" key="1">
    <citation type="submission" date="2021-06" db="EMBL/GenBank/DDBJ databases">
        <authorList>
            <person name="Palmer J.M."/>
        </authorList>
    </citation>
    <scope>NUCLEOTIDE SEQUENCE [LARGE SCALE GENOMIC DNA]</scope>
    <source>
        <strain evidence="1 2">GA_2019</strain>
        <tissue evidence="1">Muscle</tissue>
    </source>
</reference>
<gene>
    <name evidence="1" type="ORF">GOODEAATRI_032059</name>
</gene>
<organism evidence="1 2">
    <name type="scientific">Goodea atripinnis</name>
    <dbReference type="NCBI Taxonomy" id="208336"/>
    <lineage>
        <taxon>Eukaryota</taxon>
        <taxon>Metazoa</taxon>
        <taxon>Chordata</taxon>
        <taxon>Craniata</taxon>
        <taxon>Vertebrata</taxon>
        <taxon>Euteleostomi</taxon>
        <taxon>Actinopterygii</taxon>
        <taxon>Neopterygii</taxon>
        <taxon>Teleostei</taxon>
        <taxon>Neoteleostei</taxon>
        <taxon>Acanthomorphata</taxon>
        <taxon>Ovalentaria</taxon>
        <taxon>Atherinomorphae</taxon>
        <taxon>Cyprinodontiformes</taxon>
        <taxon>Goodeidae</taxon>
        <taxon>Goodea</taxon>
    </lineage>
</organism>
<evidence type="ECO:0000313" key="2">
    <source>
        <dbReference type="Proteomes" id="UP001476798"/>
    </source>
</evidence>
<accession>A0ABV0MQD0</accession>
<keyword evidence="2" id="KW-1185">Reference proteome</keyword>
<evidence type="ECO:0000313" key="1">
    <source>
        <dbReference type="EMBL" id="MEQ2160287.1"/>
    </source>
</evidence>
<comment type="caution">
    <text evidence="1">The sequence shown here is derived from an EMBL/GenBank/DDBJ whole genome shotgun (WGS) entry which is preliminary data.</text>
</comment>
<dbReference type="EMBL" id="JAHRIO010005766">
    <property type="protein sequence ID" value="MEQ2160287.1"/>
    <property type="molecule type" value="Genomic_DNA"/>
</dbReference>
<proteinExistence type="predicted"/>
<dbReference type="Proteomes" id="UP001476798">
    <property type="component" value="Unassembled WGS sequence"/>
</dbReference>
<name>A0ABV0MQD0_9TELE</name>
<feature type="non-terminal residue" evidence="1">
    <location>
        <position position="1"/>
    </location>
</feature>
<protein>
    <submittedName>
        <fullName evidence="1">Uncharacterized protein</fullName>
    </submittedName>
</protein>